<feature type="domain" description="C2H2-type" evidence="8">
    <location>
        <begin position="786"/>
        <end position="814"/>
    </location>
</feature>
<proteinExistence type="predicted"/>
<feature type="region of interest" description="Disordered" evidence="7">
    <location>
        <begin position="385"/>
        <end position="408"/>
    </location>
</feature>
<name>A0ABM1P0D7_DROAR</name>
<organism evidence="10 11">
    <name type="scientific">Drosophila arizonae</name>
    <name type="common">Fruit fly</name>
    <dbReference type="NCBI Taxonomy" id="7263"/>
    <lineage>
        <taxon>Eukaryota</taxon>
        <taxon>Metazoa</taxon>
        <taxon>Ecdysozoa</taxon>
        <taxon>Arthropoda</taxon>
        <taxon>Hexapoda</taxon>
        <taxon>Insecta</taxon>
        <taxon>Pterygota</taxon>
        <taxon>Neoptera</taxon>
        <taxon>Endopterygota</taxon>
        <taxon>Diptera</taxon>
        <taxon>Brachycera</taxon>
        <taxon>Muscomorpha</taxon>
        <taxon>Ephydroidea</taxon>
        <taxon>Drosophilidae</taxon>
        <taxon>Drosophila</taxon>
    </lineage>
</organism>
<dbReference type="Pfam" id="PF07776">
    <property type="entry name" value="zf-AD"/>
    <property type="match status" value="2"/>
</dbReference>
<dbReference type="PROSITE" id="PS00028">
    <property type="entry name" value="ZINC_FINGER_C2H2_1"/>
    <property type="match status" value="15"/>
</dbReference>
<feature type="domain" description="C2H2-type" evidence="8">
    <location>
        <begin position="606"/>
        <end position="633"/>
    </location>
</feature>
<dbReference type="InterPro" id="IPR013087">
    <property type="entry name" value="Znf_C2H2_type"/>
</dbReference>
<feature type="region of interest" description="Disordered" evidence="7">
    <location>
        <begin position="92"/>
        <end position="155"/>
    </location>
</feature>
<feature type="domain" description="C2H2-type" evidence="8">
    <location>
        <begin position="634"/>
        <end position="658"/>
    </location>
</feature>
<feature type="domain" description="C2H2-type" evidence="8">
    <location>
        <begin position="664"/>
        <end position="689"/>
    </location>
</feature>
<feature type="domain" description="C2H2-type" evidence="8">
    <location>
        <begin position="222"/>
        <end position="249"/>
    </location>
</feature>
<evidence type="ECO:0000256" key="4">
    <source>
        <dbReference type="ARBA" id="ARBA00022833"/>
    </source>
</evidence>
<dbReference type="Proteomes" id="UP000694904">
    <property type="component" value="Chromosome 4"/>
</dbReference>
<dbReference type="Pfam" id="PF13912">
    <property type="entry name" value="zf-C2H2_6"/>
    <property type="match status" value="1"/>
</dbReference>
<reference evidence="11" key="3">
    <citation type="submission" date="2025-08" db="UniProtKB">
        <authorList>
            <consortium name="RefSeq"/>
        </authorList>
    </citation>
    <scope>IDENTIFICATION</scope>
    <source>
        <tissue evidence="11">Whole organism</tissue>
    </source>
</reference>
<dbReference type="InterPro" id="IPR050329">
    <property type="entry name" value="GLI_C2H2-zinc-finger"/>
</dbReference>
<feature type="binding site" evidence="6">
    <location>
        <position position="7"/>
    </location>
    <ligand>
        <name>Zn(2+)</name>
        <dbReference type="ChEBI" id="CHEBI:29105"/>
    </ligand>
</feature>
<feature type="domain" description="C2H2-type" evidence="8">
    <location>
        <begin position="341"/>
        <end position="368"/>
    </location>
</feature>
<evidence type="ECO:0000256" key="2">
    <source>
        <dbReference type="ARBA" id="ARBA00022737"/>
    </source>
</evidence>
<dbReference type="PANTHER" id="PTHR19818">
    <property type="entry name" value="ZINC FINGER PROTEIN ZIC AND GLI"/>
    <property type="match status" value="1"/>
</dbReference>
<feature type="domain" description="C2H2-type" evidence="8">
    <location>
        <begin position="282"/>
        <end position="309"/>
    </location>
</feature>
<keyword evidence="3 5" id="KW-0863">Zinc-finger</keyword>
<feature type="domain" description="C2H2-type" evidence="8">
    <location>
        <begin position="843"/>
        <end position="870"/>
    </location>
</feature>
<feature type="domain" description="C2H2-type" evidence="8">
    <location>
        <begin position="252"/>
        <end position="281"/>
    </location>
</feature>
<feature type="binding site" evidence="6">
    <location>
        <position position="519"/>
    </location>
    <ligand>
        <name>Zn(2+)</name>
        <dbReference type="ChEBI" id="CHEBI:29105"/>
    </ligand>
</feature>
<feature type="domain" description="C2H2-type" evidence="8">
    <location>
        <begin position="369"/>
        <end position="396"/>
    </location>
</feature>
<dbReference type="SUPFAM" id="SSF57667">
    <property type="entry name" value="beta-beta-alpha zinc fingers"/>
    <property type="match status" value="9"/>
</dbReference>
<dbReference type="Gene3D" id="3.30.160.60">
    <property type="entry name" value="Classic Zinc Finger"/>
    <property type="match status" value="13"/>
</dbReference>
<feature type="domain" description="C2H2-type" evidence="8">
    <location>
        <begin position="758"/>
        <end position="785"/>
    </location>
</feature>
<evidence type="ECO:0000256" key="6">
    <source>
        <dbReference type="PROSITE-ProRule" id="PRU01263"/>
    </source>
</evidence>
<feature type="binding site" evidence="6">
    <location>
        <position position="55"/>
    </location>
    <ligand>
        <name>Zn(2+)</name>
        <dbReference type="ChEBI" id="CHEBI:29105"/>
    </ligand>
</feature>
<feature type="domain" description="C2H2-type" evidence="8">
    <location>
        <begin position="310"/>
        <end position="338"/>
    </location>
</feature>
<evidence type="ECO:0000256" key="5">
    <source>
        <dbReference type="PROSITE-ProRule" id="PRU00042"/>
    </source>
</evidence>
<dbReference type="PROSITE" id="PS51915">
    <property type="entry name" value="ZAD"/>
    <property type="match status" value="2"/>
</dbReference>
<dbReference type="PROSITE" id="PS50157">
    <property type="entry name" value="ZINC_FINGER_C2H2_2"/>
    <property type="match status" value="17"/>
</dbReference>
<dbReference type="SUPFAM" id="SSF57716">
    <property type="entry name" value="Glucocorticoid receptor-like (DNA-binding domain)"/>
    <property type="match status" value="2"/>
</dbReference>
<dbReference type="InterPro" id="IPR012934">
    <property type="entry name" value="Znf_AD"/>
</dbReference>
<evidence type="ECO:0000313" key="11">
    <source>
        <dbReference type="RefSeq" id="XP_017860673.1"/>
    </source>
</evidence>
<dbReference type="Pfam" id="PF00096">
    <property type="entry name" value="zf-C2H2"/>
    <property type="match status" value="7"/>
</dbReference>
<reference evidence="10" key="1">
    <citation type="journal article" date="1997" name="Nucleic Acids Res.">
        <title>tRNAscan-SE: a program for improved detection of transfer RNA genes in genomic sequence.</title>
        <authorList>
            <person name="Lowe T.M."/>
            <person name="Eddy S.R."/>
        </authorList>
    </citation>
    <scope>NUCLEOTIDE SEQUENCE [LARGE SCALE GENOMIC DNA]</scope>
</reference>
<evidence type="ECO:0000259" key="9">
    <source>
        <dbReference type="PROSITE" id="PS51915"/>
    </source>
</evidence>
<feature type="domain" description="C2H2-type" evidence="8">
    <location>
        <begin position="815"/>
        <end position="842"/>
    </location>
</feature>
<evidence type="ECO:0000259" key="8">
    <source>
        <dbReference type="PROSITE" id="PS50157"/>
    </source>
</evidence>
<keyword evidence="1 6" id="KW-0479">Metal-binding</keyword>
<accession>A0ABM1P0D7</accession>
<dbReference type="PANTHER" id="PTHR19818:SF139">
    <property type="entry name" value="PAIR-RULE PROTEIN ODD-PAIRED"/>
    <property type="match status" value="1"/>
</dbReference>
<protein>
    <submittedName>
        <fullName evidence="11">Zinc finger protein 569</fullName>
    </submittedName>
</protein>
<dbReference type="InterPro" id="IPR036236">
    <property type="entry name" value="Znf_C2H2_sf"/>
</dbReference>
<dbReference type="SMART" id="SM00355">
    <property type="entry name" value="ZnF_C2H2"/>
    <property type="match status" value="17"/>
</dbReference>
<feature type="domain" description="ZAD" evidence="9">
    <location>
        <begin position="467"/>
        <end position="546"/>
    </location>
</feature>
<keyword evidence="10" id="KW-1185">Reference proteome</keyword>
<dbReference type="GeneID" id="108612306"/>
<evidence type="ECO:0000313" key="10">
    <source>
        <dbReference type="Proteomes" id="UP000694904"/>
    </source>
</evidence>
<evidence type="ECO:0000256" key="1">
    <source>
        <dbReference type="ARBA" id="ARBA00022723"/>
    </source>
</evidence>
<feature type="binding site" evidence="6">
    <location>
        <position position="52"/>
    </location>
    <ligand>
        <name>Zn(2+)</name>
        <dbReference type="ChEBI" id="CHEBI:29105"/>
    </ligand>
</feature>
<feature type="domain" description="C2H2-type" evidence="8">
    <location>
        <begin position="698"/>
        <end position="725"/>
    </location>
</feature>
<feature type="domain" description="C2H2-type" evidence="8">
    <location>
        <begin position="188"/>
        <end position="218"/>
    </location>
</feature>
<evidence type="ECO:0000256" key="3">
    <source>
        <dbReference type="ARBA" id="ARBA00022771"/>
    </source>
</evidence>
<sequence>MSNSSKCRVCTCSLDAAAVCYDMRKLPKLAHKFVTCTDLSVSDETRLPSELCRACRDQLERLYAFRAKCIAADTKWRMELLAFCADDEQQAETVEATSPDQERSQSRVEAEESQADKLMATAEAEAAAEETKIDEAQQQKSVGSEQASEQSSLVKPPKSIYKCDICDTQFLEEHRLQAHKRQHGLMPYPCPEPGCDRGYSHKNTLSVHMRKCHKLGKEHKSHVCEYCGKTFDTLWRLKNHRFTHKDKSELPYVCEDADCGQRFSSKQLLKVHMMRHAGIKNYSCTHCGVQKTTRTELKIHLNYHTLERTYCCRICSKVCNSSSNLNLHMRSVHERDRARSFACRYCGRTFTQPVLRKQHELIHTGEKPHECPECGRHFRQKGALRTHRRIHKRESTESSEKVATSPSETASGNCIKNVSESMAPDYTNSFANLIYHVFERANTSVTLTILLISIAFTAPMTSAIPSTKCRVCICALDAAVCSYDMRQLPDLAHKFATLTDLSLSQSESEQQQQLPSELCQVCFEQLEESYAFRSKCIAADAQWRLELSSNIPSEDIEKNPGTTEALHELANEETEIELPQVESAVENAIVAVEISGAQELSSKDLDSCNVCGMRFSTQHRLIAHQRQHKGLAPYPCTEEGCDRAFKRYHGLSEHLKEHLVTSRFSCEQEGCDKVYRHKPTLIMHMRRCHKLGPELKSHVCEFCGKVFNSSSVLNDHRYTHKDQSELPHACQETNCSRRFSSKEKLKVHLMRHAGIKNFSCPYCGMRKTTRNELKIHMNYHTLERTWPCRFCSKVCNSSGNLKMHVRAVHERARDYACSYCERRFAKADTRKYHEMTHTGEKPFECEECGKRFTQPAALRTHRKIHERQRTDSNTITYTLLLTAPSDTNAAGVEQANECS</sequence>
<feature type="binding site" evidence="6">
    <location>
        <position position="522"/>
    </location>
    <ligand>
        <name>Zn(2+)</name>
        <dbReference type="ChEBI" id="CHEBI:29105"/>
    </ligand>
</feature>
<feature type="compositionally biased region" description="Polar residues" evidence="7">
    <location>
        <begin position="138"/>
        <end position="153"/>
    </location>
</feature>
<keyword evidence="4 6" id="KW-0862">Zinc</keyword>
<evidence type="ECO:0000256" key="7">
    <source>
        <dbReference type="SAM" id="MobiDB-lite"/>
    </source>
</evidence>
<feature type="domain" description="C2H2-type" evidence="8">
    <location>
        <begin position="728"/>
        <end position="757"/>
    </location>
</feature>
<feature type="binding site" evidence="6">
    <location>
        <position position="10"/>
    </location>
    <ligand>
        <name>Zn(2+)</name>
        <dbReference type="ChEBI" id="CHEBI:29105"/>
    </ligand>
</feature>
<dbReference type="RefSeq" id="XP_017860673.1">
    <property type="nucleotide sequence ID" value="XM_018005184.1"/>
</dbReference>
<dbReference type="SMART" id="SM00868">
    <property type="entry name" value="zf-AD"/>
    <property type="match status" value="2"/>
</dbReference>
<gene>
    <name evidence="11" type="primary">LOC108612306</name>
</gene>
<feature type="domain" description="ZAD" evidence="9">
    <location>
        <begin position="5"/>
        <end position="79"/>
    </location>
</feature>
<feature type="domain" description="C2H2-type" evidence="8">
    <location>
        <begin position="161"/>
        <end position="183"/>
    </location>
</feature>
<feature type="binding site" evidence="6">
    <location>
        <position position="472"/>
    </location>
    <ligand>
        <name>Zn(2+)</name>
        <dbReference type="ChEBI" id="CHEBI:29105"/>
    </ligand>
</feature>
<feature type="compositionally biased region" description="Basic and acidic residues" evidence="7">
    <location>
        <begin position="100"/>
        <end position="110"/>
    </location>
</feature>
<feature type="binding site" evidence="6">
    <location>
        <position position="469"/>
    </location>
    <ligand>
        <name>Zn(2+)</name>
        <dbReference type="ChEBI" id="CHEBI:29105"/>
    </ligand>
</feature>
<keyword evidence="2" id="KW-0677">Repeat</keyword>
<reference evidence="10" key="2">
    <citation type="journal article" date="2016" name="G3 (Bethesda)">
        <title>Genome Evolution in Three Species of Cactophilic Drosophila.</title>
        <authorList>
            <person name="Sanchez-Flores A."/>
            <person name="Penazola F."/>
            <person name="Carpinteyro-Ponce J."/>
            <person name="Nazario-Yepiz N."/>
            <person name="Abreu-Goodger C."/>
            <person name="Machado C.A."/>
            <person name="Markow T.A."/>
        </authorList>
    </citation>
    <scope>NUCLEOTIDE SEQUENCE [LARGE SCALE GENOMIC DNA]</scope>
</reference>